<accession>A0A9W9ITH7</accession>
<evidence type="ECO:0000256" key="3">
    <source>
        <dbReference type="ARBA" id="ARBA00022676"/>
    </source>
</evidence>
<evidence type="ECO:0000256" key="1">
    <source>
        <dbReference type="ARBA" id="ARBA00004194"/>
    </source>
</evidence>
<evidence type="ECO:0000256" key="12">
    <source>
        <dbReference type="SAM" id="SignalP"/>
    </source>
</evidence>
<dbReference type="PANTHER" id="PTHR31834">
    <property type="entry name" value="INITIATION-SPECIFIC ALPHA-1,6-MANNOSYLTRANSFERASE"/>
    <property type="match status" value="1"/>
</dbReference>
<keyword evidence="6" id="KW-0735">Signal-anchor</keyword>
<evidence type="ECO:0008006" key="15">
    <source>
        <dbReference type="Google" id="ProtNLM"/>
    </source>
</evidence>
<evidence type="ECO:0000256" key="8">
    <source>
        <dbReference type="ARBA" id="ARBA00023034"/>
    </source>
</evidence>
<dbReference type="GO" id="GO:0000136">
    <property type="term" value="C:mannan polymerase complex"/>
    <property type="evidence" value="ECO:0007669"/>
    <property type="project" value="TreeGrafter"/>
</dbReference>
<comment type="similarity">
    <text evidence="2">Belongs to the glycosyltransferase 32 family.</text>
</comment>
<feature type="chain" id="PRO_5040805154" description="Alpha-1,6-mannosyltransferase" evidence="12">
    <location>
        <begin position="24"/>
        <end position="399"/>
    </location>
</feature>
<dbReference type="InterPro" id="IPR029044">
    <property type="entry name" value="Nucleotide-diphossugar_trans"/>
</dbReference>
<keyword evidence="12" id="KW-0732">Signal</keyword>
<dbReference type="InterPro" id="IPR007577">
    <property type="entry name" value="GlycoTrfase_DXD_sugar-bd_CS"/>
</dbReference>
<keyword evidence="5" id="KW-0812">Transmembrane</keyword>
<evidence type="ECO:0000313" key="14">
    <source>
        <dbReference type="Proteomes" id="UP001146351"/>
    </source>
</evidence>
<sequence>MPAFRRFILAAACLLAFIFVIRSRRSPDIPGAPGYKPVQEIFEEEQEALARSQRRKTSSRQQTPIGPLSAPLRDRLRYQFPYRLDDRFPAYIWQTWKYTPASMYFDVDLRDAEASWTTLNPLFVHEVIPDNTQRHLIEYLYGSVPDVFEAYDSLPLPVMKADFFRYLVLLARGGVYSDIDTQALKPAGYWLPDELDRSTVGFIVGIEADSDRPDWHDWYSRRVQFCQWTLAAKPGHPILRDMVAYITEETLRMKKAGILKVGKMDKTIMEFTGPGAWTDAVYRYFNNPDYFHIQPGDKNITWEDFTHQTTHQKVGDVVVLPITSFSPGIYQMDAGDFDDPMAFVRHSFSGAFLNVREIQGFFTDTHTQDHGRQIHPFKPMHAFAVVVCPLLPAIAFLGS</sequence>
<keyword evidence="4" id="KW-0808">Transferase</keyword>
<dbReference type="Gene3D" id="3.90.550.20">
    <property type="match status" value="1"/>
</dbReference>
<dbReference type="GO" id="GO:0000009">
    <property type="term" value="F:alpha-1,6-mannosyltransferase activity"/>
    <property type="evidence" value="ECO:0007669"/>
    <property type="project" value="InterPro"/>
</dbReference>
<dbReference type="AlphaFoldDB" id="A0A9W9ITH7"/>
<keyword evidence="9" id="KW-0472">Membrane</keyword>
<name>A0A9W9ITH7_9EURO</name>
<protein>
    <recommendedName>
        <fullName evidence="15">Alpha-1,6-mannosyltransferase</fullName>
    </recommendedName>
</protein>
<reference evidence="13" key="1">
    <citation type="submission" date="2022-11" db="EMBL/GenBank/DDBJ databases">
        <authorList>
            <person name="Petersen C."/>
        </authorList>
    </citation>
    <scope>NUCLEOTIDE SEQUENCE</scope>
    <source>
        <strain evidence="13">IBT 21917</strain>
    </source>
</reference>
<keyword evidence="3" id="KW-0328">Glycosyltransferase</keyword>
<keyword evidence="8" id="KW-0333">Golgi apparatus</keyword>
<evidence type="ECO:0000256" key="4">
    <source>
        <dbReference type="ARBA" id="ARBA00022679"/>
    </source>
</evidence>
<keyword evidence="14" id="KW-1185">Reference proteome</keyword>
<evidence type="ECO:0000256" key="11">
    <source>
        <dbReference type="SAM" id="MobiDB-lite"/>
    </source>
</evidence>
<reference evidence="13" key="2">
    <citation type="journal article" date="2023" name="IMA Fungus">
        <title>Comparative genomic study of the Penicillium genus elucidates a diverse pangenome and 15 lateral gene transfer events.</title>
        <authorList>
            <person name="Petersen C."/>
            <person name="Sorensen T."/>
            <person name="Nielsen M.R."/>
            <person name="Sondergaard T.E."/>
            <person name="Sorensen J.L."/>
            <person name="Fitzpatrick D.A."/>
            <person name="Frisvad J.C."/>
            <person name="Nielsen K.L."/>
        </authorList>
    </citation>
    <scope>NUCLEOTIDE SEQUENCE</scope>
    <source>
        <strain evidence="13">IBT 21917</strain>
    </source>
</reference>
<organism evidence="13 14">
    <name type="scientific">Penicillium capsulatum</name>
    <dbReference type="NCBI Taxonomy" id="69766"/>
    <lineage>
        <taxon>Eukaryota</taxon>
        <taxon>Fungi</taxon>
        <taxon>Dikarya</taxon>
        <taxon>Ascomycota</taxon>
        <taxon>Pezizomycotina</taxon>
        <taxon>Eurotiomycetes</taxon>
        <taxon>Eurotiomycetidae</taxon>
        <taxon>Eurotiales</taxon>
        <taxon>Aspergillaceae</taxon>
        <taxon>Penicillium</taxon>
    </lineage>
</organism>
<evidence type="ECO:0000256" key="9">
    <source>
        <dbReference type="ARBA" id="ARBA00023136"/>
    </source>
</evidence>
<dbReference type="EMBL" id="JAPQKO010000001">
    <property type="protein sequence ID" value="KAJ5182805.1"/>
    <property type="molecule type" value="Genomic_DNA"/>
</dbReference>
<keyword evidence="7" id="KW-1133">Transmembrane helix</keyword>
<dbReference type="Proteomes" id="UP001146351">
    <property type="component" value="Unassembled WGS sequence"/>
</dbReference>
<proteinExistence type="inferred from homology"/>
<dbReference type="GO" id="GO:0006487">
    <property type="term" value="P:protein N-linked glycosylation"/>
    <property type="evidence" value="ECO:0007669"/>
    <property type="project" value="TreeGrafter"/>
</dbReference>
<dbReference type="PANTHER" id="PTHR31834:SF1">
    <property type="entry name" value="INITIATION-SPECIFIC ALPHA-1,6-MANNOSYLTRANSFERASE"/>
    <property type="match status" value="1"/>
</dbReference>
<dbReference type="FunFam" id="3.90.550.20:FF:000002">
    <property type="entry name" value="Initiation-specific alpha-1,6-mannosyltransferase"/>
    <property type="match status" value="1"/>
</dbReference>
<gene>
    <name evidence="13" type="ORF">N7492_000421</name>
</gene>
<evidence type="ECO:0000313" key="13">
    <source>
        <dbReference type="EMBL" id="KAJ5182805.1"/>
    </source>
</evidence>
<evidence type="ECO:0000256" key="2">
    <source>
        <dbReference type="ARBA" id="ARBA00009003"/>
    </source>
</evidence>
<evidence type="ECO:0000256" key="7">
    <source>
        <dbReference type="ARBA" id="ARBA00022989"/>
    </source>
</evidence>
<comment type="subcellular location">
    <subcellularLocation>
        <location evidence="10">Endomembrane system</location>
        <topology evidence="10">Single-pass type II membrane protein</topology>
    </subcellularLocation>
    <subcellularLocation>
        <location evidence="1">Golgi apparatus membrane</location>
        <topology evidence="1">Single-pass membrane protein</topology>
    </subcellularLocation>
</comment>
<feature type="signal peptide" evidence="12">
    <location>
        <begin position="1"/>
        <end position="23"/>
    </location>
</feature>
<comment type="caution">
    <text evidence="13">The sequence shown here is derived from an EMBL/GenBank/DDBJ whole genome shotgun (WGS) entry which is preliminary data.</text>
</comment>
<dbReference type="OrthoDB" id="411251at2759"/>
<dbReference type="InterPro" id="IPR039367">
    <property type="entry name" value="Och1-like"/>
</dbReference>
<evidence type="ECO:0000256" key="5">
    <source>
        <dbReference type="ARBA" id="ARBA00022692"/>
    </source>
</evidence>
<dbReference type="SUPFAM" id="SSF53448">
    <property type="entry name" value="Nucleotide-diphospho-sugar transferases"/>
    <property type="match status" value="1"/>
</dbReference>
<evidence type="ECO:0000256" key="6">
    <source>
        <dbReference type="ARBA" id="ARBA00022968"/>
    </source>
</evidence>
<dbReference type="Pfam" id="PF04488">
    <property type="entry name" value="Gly_transf_sug"/>
    <property type="match status" value="1"/>
</dbReference>
<feature type="region of interest" description="Disordered" evidence="11">
    <location>
        <begin position="49"/>
        <end position="69"/>
    </location>
</feature>
<evidence type="ECO:0000256" key="10">
    <source>
        <dbReference type="ARBA" id="ARBA00060399"/>
    </source>
</evidence>